<feature type="domain" description="HhH-GPD" evidence="5">
    <location>
        <begin position="123"/>
        <end position="283"/>
    </location>
</feature>
<evidence type="ECO:0000256" key="2">
    <source>
        <dbReference type="ARBA" id="ARBA00012000"/>
    </source>
</evidence>
<evidence type="ECO:0000313" key="7">
    <source>
        <dbReference type="Proteomes" id="UP001589738"/>
    </source>
</evidence>
<dbReference type="PANTHER" id="PTHR43003:SF5">
    <property type="entry name" value="DNA-3-METHYLADENINE GLYCOSYLASE"/>
    <property type="match status" value="1"/>
</dbReference>
<evidence type="ECO:0000256" key="3">
    <source>
        <dbReference type="ARBA" id="ARBA00022763"/>
    </source>
</evidence>
<keyword evidence="3" id="KW-0227">DNA damage</keyword>
<gene>
    <name evidence="6" type="ORF">ACFFHF_09185</name>
</gene>
<evidence type="ECO:0000259" key="5">
    <source>
        <dbReference type="SMART" id="SM00478"/>
    </source>
</evidence>
<dbReference type="InterPro" id="IPR011257">
    <property type="entry name" value="DNA_glycosylase"/>
</dbReference>
<reference evidence="6 7" key="1">
    <citation type="submission" date="2024-09" db="EMBL/GenBank/DDBJ databases">
        <authorList>
            <person name="Sun Q."/>
            <person name="Mori K."/>
        </authorList>
    </citation>
    <scope>NUCLEOTIDE SEQUENCE [LARGE SCALE GENOMIC DNA]</scope>
    <source>
        <strain evidence="6 7">CGMCC 1.9126</strain>
    </source>
</reference>
<evidence type="ECO:0000256" key="1">
    <source>
        <dbReference type="ARBA" id="ARBA00000086"/>
    </source>
</evidence>
<dbReference type="Gene3D" id="1.10.340.30">
    <property type="entry name" value="Hypothetical protein, domain 2"/>
    <property type="match status" value="1"/>
</dbReference>
<proteinExistence type="predicted"/>
<evidence type="ECO:0000256" key="4">
    <source>
        <dbReference type="ARBA" id="ARBA00023204"/>
    </source>
</evidence>
<dbReference type="PANTHER" id="PTHR43003">
    <property type="entry name" value="DNA-3-METHYLADENINE GLYCOSYLASE"/>
    <property type="match status" value="1"/>
</dbReference>
<dbReference type="Pfam" id="PF00730">
    <property type="entry name" value="HhH-GPD"/>
    <property type="match status" value="1"/>
</dbReference>
<dbReference type="InterPro" id="IPR003265">
    <property type="entry name" value="HhH-GPD_domain"/>
</dbReference>
<dbReference type="EC" id="3.2.2.21" evidence="2"/>
<dbReference type="Gene3D" id="1.10.1670.40">
    <property type="match status" value="1"/>
</dbReference>
<comment type="catalytic activity">
    <reaction evidence="1">
        <text>Hydrolysis of alkylated DNA, releasing 3-methyladenine, 3-methylguanine, 7-methylguanine and 7-methyladenine.</text>
        <dbReference type="EC" id="3.2.2.21"/>
    </reaction>
</comment>
<dbReference type="EMBL" id="JBHLUU010000026">
    <property type="protein sequence ID" value="MFC0475422.1"/>
    <property type="molecule type" value="Genomic_DNA"/>
</dbReference>
<sequence>MERIDIKGPYNFEQVLNRHALDPLNQIDLQERSVKVPLIVNGDKQVVKVTATGTTEEPSFDLSGKTSEAIIARLREIFQWDQPLDDIHAHFRHTDLAPIFKEHVGTPLVLDFDPYNCLLKCIVHQQLNLKFAHTLTQRFVTTFGTEKDGAYFYPDPEKLANVKIEELRELQFSGRKAEYAIGVARAIVEGKLELQKLHDKSDDEIMEELVKLKGIGPWTVQNFLMFGLGRPNLFPIADIGLQNALKKLYNMDRKPSKEEMEGYKPSWEPYASYASLYLWRSIE</sequence>
<dbReference type="SUPFAM" id="SSF48150">
    <property type="entry name" value="DNA-glycosylase"/>
    <property type="match status" value="1"/>
</dbReference>
<dbReference type="SMART" id="SM00478">
    <property type="entry name" value="ENDO3c"/>
    <property type="match status" value="1"/>
</dbReference>
<name>A0ABV6KQ12_9BACI</name>
<keyword evidence="4" id="KW-0234">DNA repair</keyword>
<dbReference type="CDD" id="cd00056">
    <property type="entry name" value="ENDO3c"/>
    <property type="match status" value="1"/>
</dbReference>
<dbReference type="RefSeq" id="WP_377057930.1">
    <property type="nucleotide sequence ID" value="NZ_JBHLUU010000026.1"/>
</dbReference>
<organism evidence="6 7">
    <name type="scientific">Robertmurraya beringensis</name>
    <dbReference type="NCBI Taxonomy" id="641660"/>
    <lineage>
        <taxon>Bacteria</taxon>
        <taxon>Bacillati</taxon>
        <taxon>Bacillota</taxon>
        <taxon>Bacilli</taxon>
        <taxon>Bacillales</taxon>
        <taxon>Bacillaceae</taxon>
        <taxon>Robertmurraya</taxon>
    </lineage>
</organism>
<evidence type="ECO:0000313" key="6">
    <source>
        <dbReference type="EMBL" id="MFC0475422.1"/>
    </source>
</evidence>
<accession>A0ABV6KQ12</accession>
<dbReference type="Proteomes" id="UP001589738">
    <property type="component" value="Unassembled WGS sequence"/>
</dbReference>
<keyword evidence="7" id="KW-1185">Reference proteome</keyword>
<comment type="caution">
    <text evidence="6">The sequence shown here is derived from an EMBL/GenBank/DDBJ whole genome shotgun (WGS) entry which is preliminary data.</text>
</comment>
<protein>
    <recommendedName>
        <fullName evidence="2">DNA-3-methyladenine glycosylase II</fullName>
        <ecNumber evidence="2">3.2.2.21</ecNumber>
    </recommendedName>
</protein>
<dbReference type="InterPro" id="IPR051912">
    <property type="entry name" value="Alkylbase_DNA_Glycosylase/TA"/>
</dbReference>